<dbReference type="PANTHER" id="PTHR48438">
    <property type="entry name" value="ALPHA-(1,3)-FUCOSYLTRANSFERASE C-RELATED"/>
    <property type="match status" value="1"/>
</dbReference>
<protein>
    <recommendedName>
        <fullName evidence="7">Fucosyltransferase</fullName>
        <ecNumber evidence="7">2.4.1.-</ecNumber>
    </recommendedName>
</protein>
<name>A0A9D4MVB6_DREPO</name>
<reference evidence="9" key="2">
    <citation type="submission" date="2020-11" db="EMBL/GenBank/DDBJ databases">
        <authorList>
            <person name="McCartney M.A."/>
            <person name="Auch B."/>
            <person name="Kono T."/>
            <person name="Mallez S."/>
            <person name="Becker A."/>
            <person name="Gohl D.M."/>
            <person name="Silverstein K.A.T."/>
            <person name="Koren S."/>
            <person name="Bechman K.B."/>
            <person name="Herman A."/>
            <person name="Abrahante J.E."/>
            <person name="Garbe J."/>
        </authorList>
    </citation>
    <scope>NUCLEOTIDE SEQUENCE</scope>
    <source>
        <strain evidence="9">Duluth1</strain>
        <tissue evidence="9">Whole animal</tissue>
    </source>
</reference>
<comment type="subcellular location">
    <subcellularLocation>
        <location evidence="1">Golgi apparatus membrane</location>
        <topology evidence="1">Single-pass type II membrane protein</topology>
    </subcellularLocation>
    <subcellularLocation>
        <location evidence="7">Golgi apparatus</location>
        <location evidence="7">Golgi stack membrane</location>
        <topology evidence="7">Single-pass type II membrane protein</topology>
    </subcellularLocation>
</comment>
<keyword evidence="7" id="KW-0812">Transmembrane</keyword>
<evidence type="ECO:0000256" key="4">
    <source>
        <dbReference type="ARBA" id="ARBA00022676"/>
    </source>
</evidence>
<comment type="similarity">
    <text evidence="3 7">Belongs to the glycosyltransferase 10 family.</text>
</comment>
<evidence type="ECO:0000256" key="6">
    <source>
        <dbReference type="ARBA" id="ARBA00023034"/>
    </source>
</evidence>
<dbReference type="EMBL" id="JAIWYP010000001">
    <property type="protein sequence ID" value="KAH3882514.1"/>
    <property type="molecule type" value="Genomic_DNA"/>
</dbReference>
<dbReference type="InterPro" id="IPR055270">
    <property type="entry name" value="Glyco_tran_10_C"/>
</dbReference>
<dbReference type="AlphaFoldDB" id="A0A9D4MVB6"/>
<comment type="caution">
    <text evidence="9">The sequence shown here is derived from an EMBL/GenBank/DDBJ whole genome shotgun (WGS) entry which is preliminary data.</text>
</comment>
<dbReference type="Proteomes" id="UP000828390">
    <property type="component" value="Unassembled WGS sequence"/>
</dbReference>
<evidence type="ECO:0000313" key="10">
    <source>
        <dbReference type="Proteomes" id="UP000828390"/>
    </source>
</evidence>
<gene>
    <name evidence="9" type="ORF">DPMN_006454</name>
</gene>
<comment type="pathway">
    <text evidence="2">Protein modification; protein glycosylation.</text>
</comment>
<dbReference type="GO" id="GO:0000139">
    <property type="term" value="C:Golgi membrane"/>
    <property type="evidence" value="ECO:0007669"/>
    <property type="project" value="UniProtKB-SubCell"/>
</dbReference>
<keyword evidence="10" id="KW-1185">Reference proteome</keyword>
<dbReference type="InterPro" id="IPR038577">
    <property type="entry name" value="GT10-like_C_sf"/>
</dbReference>
<dbReference type="SUPFAM" id="SSF53756">
    <property type="entry name" value="UDP-Glycosyltransferase/glycogen phosphorylase"/>
    <property type="match status" value="1"/>
</dbReference>
<dbReference type="GO" id="GO:0008417">
    <property type="term" value="F:fucosyltransferase activity"/>
    <property type="evidence" value="ECO:0007669"/>
    <property type="project" value="InterPro"/>
</dbReference>
<evidence type="ECO:0000256" key="2">
    <source>
        <dbReference type="ARBA" id="ARBA00004922"/>
    </source>
</evidence>
<keyword evidence="5 7" id="KW-0808">Transferase</keyword>
<organism evidence="9 10">
    <name type="scientific">Dreissena polymorpha</name>
    <name type="common">Zebra mussel</name>
    <name type="synonym">Mytilus polymorpha</name>
    <dbReference type="NCBI Taxonomy" id="45954"/>
    <lineage>
        <taxon>Eukaryota</taxon>
        <taxon>Metazoa</taxon>
        <taxon>Spiralia</taxon>
        <taxon>Lophotrochozoa</taxon>
        <taxon>Mollusca</taxon>
        <taxon>Bivalvia</taxon>
        <taxon>Autobranchia</taxon>
        <taxon>Heteroconchia</taxon>
        <taxon>Euheterodonta</taxon>
        <taxon>Imparidentia</taxon>
        <taxon>Neoheterodontei</taxon>
        <taxon>Myida</taxon>
        <taxon>Dreissenoidea</taxon>
        <taxon>Dreissenidae</taxon>
        <taxon>Dreissena</taxon>
    </lineage>
</organism>
<evidence type="ECO:0000313" key="9">
    <source>
        <dbReference type="EMBL" id="KAH3882514.1"/>
    </source>
</evidence>
<reference evidence="9" key="1">
    <citation type="journal article" date="2019" name="bioRxiv">
        <title>The Genome of the Zebra Mussel, Dreissena polymorpha: A Resource for Invasive Species Research.</title>
        <authorList>
            <person name="McCartney M.A."/>
            <person name="Auch B."/>
            <person name="Kono T."/>
            <person name="Mallez S."/>
            <person name="Zhang Y."/>
            <person name="Obille A."/>
            <person name="Becker A."/>
            <person name="Abrahante J.E."/>
            <person name="Garbe J."/>
            <person name="Badalamenti J.P."/>
            <person name="Herman A."/>
            <person name="Mangelson H."/>
            <person name="Liachko I."/>
            <person name="Sullivan S."/>
            <person name="Sone E.D."/>
            <person name="Koren S."/>
            <person name="Silverstein K.A.T."/>
            <person name="Beckman K.B."/>
            <person name="Gohl D.M."/>
        </authorList>
    </citation>
    <scope>NUCLEOTIDE SEQUENCE</scope>
    <source>
        <strain evidence="9">Duluth1</strain>
        <tissue evidence="9">Whole animal</tissue>
    </source>
</reference>
<evidence type="ECO:0000259" key="8">
    <source>
        <dbReference type="Pfam" id="PF00852"/>
    </source>
</evidence>
<proteinExistence type="inferred from homology"/>
<accession>A0A9D4MVB6</accession>
<dbReference type="GO" id="GO:0032580">
    <property type="term" value="C:Golgi cisterna membrane"/>
    <property type="evidence" value="ECO:0007669"/>
    <property type="project" value="UniProtKB-SubCell"/>
</dbReference>
<keyword evidence="7" id="KW-0472">Membrane</keyword>
<dbReference type="Gene3D" id="3.40.50.11660">
    <property type="entry name" value="Glycosyl transferase family 10, C-terminal domain"/>
    <property type="match status" value="1"/>
</dbReference>
<evidence type="ECO:0000256" key="1">
    <source>
        <dbReference type="ARBA" id="ARBA00004323"/>
    </source>
</evidence>
<evidence type="ECO:0000256" key="5">
    <source>
        <dbReference type="ARBA" id="ARBA00022679"/>
    </source>
</evidence>
<keyword evidence="6 7" id="KW-0333">Golgi apparatus</keyword>
<evidence type="ECO:0000256" key="3">
    <source>
        <dbReference type="ARBA" id="ARBA00008919"/>
    </source>
</evidence>
<dbReference type="InterPro" id="IPR001503">
    <property type="entry name" value="Glyco_trans_10"/>
</dbReference>
<evidence type="ECO:0000256" key="7">
    <source>
        <dbReference type="RuleBase" id="RU003832"/>
    </source>
</evidence>
<dbReference type="EC" id="2.4.1.-" evidence="7"/>
<dbReference type="Pfam" id="PF00852">
    <property type="entry name" value="Glyco_transf_10"/>
    <property type="match status" value="1"/>
</dbReference>
<keyword evidence="4 7" id="KW-0328">Glycosyltransferase</keyword>
<sequence length="60" mass="7075">MKLSKFIDVDIYGACGKLECPRGERRCFDMLNKDYKFYLAFENSNCVDYITEKFFVTGLQ</sequence>
<dbReference type="PANTHER" id="PTHR48438:SF1">
    <property type="entry name" value="ALPHA-(1,3)-FUCOSYLTRANSFERASE C-RELATED"/>
    <property type="match status" value="1"/>
</dbReference>
<feature type="domain" description="Fucosyltransferase C-terminal" evidence="8">
    <location>
        <begin position="2"/>
        <end position="57"/>
    </location>
</feature>